<keyword evidence="3" id="KW-1185">Reference proteome</keyword>
<dbReference type="EMBL" id="JARKHS020005663">
    <property type="protein sequence ID" value="KAK8783309.1"/>
    <property type="molecule type" value="Genomic_DNA"/>
</dbReference>
<dbReference type="AlphaFoldDB" id="A0AAQ4F8C6"/>
<comment type="caution">
    <text evidence="2">The sequence shown here is derived from an EMBL/GenBank/DDBJ whole genome shotgun (WGS) entry which is preliminary data.</text>
</comment>
<name>A0AAQ4F8C6_AMBAM</name>
<proteinExistence type="predicted"/>
<sequence>MSLRAGDSDGDEPHEYILPKQATTREPQCRCNGGPNSTTAEPDSVASRDGQHRAPAAEAQSTVTGPAAAGGGASQPGQPEDGKAVESEGGLTQKLAGKATRAFVAYKIGPGRRKPAAKVSTAEPGDATETQPTTEQTRREETRQTAPSSQTVTSTEPGDATAWEMGRPLVGVLGAGQRLRAVRKETPGHAKGRRGAPQPAE</sequence>
<evidence type="ECO:0000313" key="2">
    <source>
        <dbReference type="EMBL" id="KAK8783309.1"/>
    </source>
</evidence>
<evidence type="ECO:0000256" key="1">
    <source>
        <dbReference type="SAM" id="MobiDB-lite"/>
    </source>
</evidence>
<dbReference type="Proteomes" id="UP001321473">
    <property type="component" value="Unassembled WGS sequence"/>
</dbReference>
<reference evidence="2 3" key="1">
    <citation type="journal article" date="2023" name="Arcadia Sci">
        <title>De novo assembly of a long-read Amblyomma americanum tick genome.</title>
        <authorList>
            <person name="Chou S."/>
            <person name="Poskanzer K.E."/>
            <person name="Rollins M."/>
            <person name="Thuy-Boun P.S."/>
        </authorList>
    </citation>
    <scope>NUCLEOTIDE SEQUENCE [LARGE SCALE GENOMIC DNA]</scope>
    <source>
        <strain evidence="2">F_SG_1</strain>
        <tissue evidence="2">Salivary glands</tissue>
    </source>
</reference>
<accession>A0AAQ4F8C6</accession>
<organism evidence="2 3">
    <name type="scientific">Amblyomma americanum</name>
    <name type="common">Lone star tick</name>
    <dbReference type="NCBI Taxonomy" id="6943"/>
    <lineage>
        <taxon>Eukaryota</taxon>
        <taxon>Metazoa</taxon>
        <taxon>Ecdysozoa</taxon>
        <taxon>Arthropoda</taxon>
        <taxon>Chelicerata</taxon>
        <taxon>Arachnida</taxon>
        <taxon>Acari</taxon>
        <taxon>Parasitiformes</taxon>
        <taxon>Ixodida</taxon>
        <taxon>Ixodoidea</taxon>
        <taxon>Ixodidae</taxon>
        <taxon>Amblyomminae</taxon>
        <taxon>Amblyomma</taxon>
    </lineage>
</organism>
<protein>
    <submittedName>
        <fullName evidence="2">Uncharacterized protein</fullName>
    </submittedName>
</protein>
<evidence type="ECO:0000313" key="3">
    <source>
        <dbReference type="Proteomes" id="UP001321473"/>
    </source>
</evidence>
<feature type="region of interest" description="Disordered" evidence="1">
    <location>
        <begin position="1"/>
        <end position="201"/>
    </location>
</feature>
<gene>
    <name evidence="2" type="ORF">V5799_010328</name>
</gene>
<feature type="compositionally biased region" description="Polar residues" evidence="1">
    <location>
        <begin position="146"/>
        <end position="156"/>
    </location>
</feature>